<gene>
    <name evidence="1" type="ORF">Sm_phiM9_154</name>
</gene>
<dbReference type="EMBL" id="KP881232">
    <property type="protein sequence ID" value="AKE44782.1"/>
    <property type="molecule type" value="Genomic_DNA"/>
</dbReference>
<dbReference type="KEGG" id="vg:26517834"/>
<protein>
    <submittedName>
        <fullName evidence="1">Uncharacterized protein</fullName>
    </submittedName>
</protein>
<accession>A0A0F6R522</accession>
<reference evidence="1 2" key="1">
    <citation type="journal article" date="2015" name="J. Virol.">
        <title>Sinorhizobium meliloti Phage ?M9 Defines a New Group of T4 Superfamily Phages with Unusual Genomic Features but a Common T=16 Capsid.</title>
        <authorList>
            <person name="Johnson M.C."/>
            <person name="Tatum K.B."/>
            <person name="Lynn J.S."/>
            <person name="Brewer T.E."/>
            <person name="Lu S."/>
            <person name="Washburn B.K."/>
            <person name="Stroupe M.E."/>
            <person name="Jones K.M."/>
        </authorList>
    </citation>
    <scope>NUCLEOTIDE SEQUENCE [LARGE SCALE GENOMIC DNA]</scope>
</reference>
<evidence type="ECO:0000313" key="1">
    <source>
        <dbReference type="EMBL" id="AKE44782.1"/>
    </source>
</evidence>
<proteinExistence type="predicted"/>
<organism evidence="1 2">
    <name type="scientific">Sinorhizobium phage phiM9</name>
    <dbReference type="NCBI Taxonomy" id="1636182"/>
    <lineage>
        <taxon>Viruses</taxon>
        <taxon>Duplodnaviria</taxon>
        <taxon>Heunggongvirae</taxon>
        <taxon>Uroviricota</taxon>
        <taxon>Caudoviricetes</taxon>
        <taxon>Pootjesviridae</taxon>
        <taxon>Emnonavirus</taxon>
        <taxon>Emnonavirus phiM9</taxon>
    </lineage>
</organism>
<dbReference type="Proteomes" id="UP000033804">
    <property type="component" value="Segment"/>
</dbReference>
<dbReference type="RefSeq" id="YP_009189536.1">
    <property type="nucleotide sequence ID" value="NC_028676.1"/>
</dbReference>
<keyword evidence="2" id="KW-1185">Reference proteome</keyword>
<reference evidence="2" key="2">
    <citation type="submission" date="2015-03" db="EMBL/GenBank/DDBJ databases">
        <title>The genome and structure of Sinorhizobium meliloti phage phiM9.</title>
        <authorList>
            <person name="Johnson M.C."/>
            <person name="Tatum K.B."/>
            <person name="Lynn J.S."/>
            <person name="Brewer T.E."/>
            <person name="Washburn B.K."/>
            <person name="Stroupe M.E."/>
            <person name="Jones K.M."/>
        </authorList>
    </citation>
    <scope>NUCLEOTIDE SEQUENCE [LARGE SCALE GENOMIC DNA]</scope>
</reference>
<evidence type="ECO:0000313" key="2">
    <source>
        <dbReference type="Proteomes" id="UP000033804"/>
    </source>
</evidence>
<dbReference type="Pfam" id="PF23772">
    <property type="entry name" value="Phage_g100"/>
    <property type="match status" value="1"/>
</dbReference>
<dbReference type="GeneID" id="26517834"/>
<dbReference type="InterPro" id="IPR057112">
    <property type="entry name" value="Phage_g100"/>
</dbReference>
<sequence>MTKRFERPANTVLSVYEFVVGAPIYLVHGSVRNCEVESGTVASLPTMYKFDEDYSRPSWLEEDEEDSMAKSFVVYIDYESRYYDGTRRTKDFLHDRNCDPNFGEDSRYNDNYYFWKIEDAEAAVEFFKKEWTERDQNC</sequence>
<name>A0A0F6R522_9CAUD</name>